<dbReference type="Proteomes" id="UP000251047">
    <property type="component" value="Unassembled WGS sequence"/>
</dbReference>
<sequence length="159" mass="16933">MIQLPLWVLLALVLLVLAVVAGMWASGIATRLNRLHIRTDSARISLEGALAARAAVIGAVQPELAGMSSQVSRVPLRATDMGARSDVENGMLRRLTAETLAHPAFVDASTRVDLAARFYNDAVADTRTVRSRAVVHALHLAGSAPLPEFYEALSAGEQP</sequence>
<evidence type="ECO:0000313" key="4">
    <source>
        <dbReference type="Proteomes" id="UP000251577"/>
    </source>
</evidence>
<proteinExistence type="predicted"/>
<evidence type="ECO:0000313" key="1">
    <source>
        <dbReference type="EMBL" id="RAV32715.1"/>
    </source>
</evidence>
<dbReference type="Proteomes" id="UP000251577">
    <property type="component" value="Unassembled WGS sequence"/>
</dbReference>
<gene>
    <name evidence="2" type="ORF">CWC39_02385</name>
    <name evidence="1" type="ORF">DLJ54_02070</name>
</gene>
<comment type="caution">
    <text evidence="1">The sequence shown here is derived from an EMBL/GenBank/DDBJ whole genome shotgun (WGS) entry which is preliminary data.</text>
</comment>
<keyword evidence="4" id="KW-1185">Reference proteome</keyword>
<dbReference type="AlphaFoldDB" id="A0A364V7U3"/>
<reference evidence="3 4" key="1">
    <citation type="journal article" date="2018" name="Syst. Appl. Microbiol.">
        <title>Corynebacterium heidelbergense sp. nov., isolated from the preen glands of Egyptian geese (Alopochen aegyptiacus).</title>
        <authorList>
            <person name="Braun M.S."/>
            <person name="Wang E."/>
            <person name="Zimmermann S."/>
            <person name="Wink M."/>
        </authorList>
    </citation>
    <scope>NUCLEOTIDE SEQUENCE [LARGE SCALE GENOMIC DNA]</scope>
    <source>
        <strain evidence="1 4">647</strain>
        <strain evidence="2 3">DSM 104638</strain>
    </source>
</reference>
<dbReference type="RefSeq" id="WP_112768919.1">
    <property type="nucleotide sequence ID" value="NZ_CP063191.1"/>
</dbReference>
<evidence type="ECO:0008006" key="5">
    <source>
        <dbReference type="Google" id="ProtNLM"/>
    </source>
</evidence>
<name>A0A364V7U3_9CORY</name>
<evidence type="ECO:0000313" key="2">
    <source>
        <dbReference type="EMBL" id="RAV34593.1"/>
    </source>
</evidence>
<dbReference type="OrthoDB" id="3214694at2"/>
<dbReference type="EMBL" id="PHQP01000010">
    <property type="protein sequence ID" value="RAV34593.1"/>
    <property type="molecule type" value="Genomic_DNA"/>
</dbReference>
<accession>A0A364V7U3</accession>
<organism evidence="1 4">
    <name type="scientific">Corynebacterium heidelbergense</name>
    <dbReference type="NCBI Taxonomy" id="2055947"/>
    <lineage>
        <taxon>Bacteria</taxon>
        <taxon>Bacillati</taxon>
        <taxon>Actinomycetota</taxon>
        <taxon>Actinomycetes</taxon>
        <taxon>Mycobacteriales</taxon>
        <taxon>Corynebacteriaceae</taxon>
        <taxon>Corynebacterium</taxon>
    </lineage>
</organism>
<protein>
    <recommendedName>
        <fullName evidence="5">NUDIX hydrolase</fullName>
    </recommendedName>
</protein>
<evidence type="ECO:0000313" key="3">
    <source>
        <dbReference type="Proteomes" id="UP000251047"/>
    </source>
</evidence>
<dbReference type="EMBL" id="QHCV01000012">
    <property type="protein sequence ID" value="RAV32715.1"/>
    <property type="molecule type" value="Genomic_DNA"/>
</dbReference>